<keyword evidence="9 13" id="KW-0333">Golgi apparatus</keyword>
<dbReference type="Gene3D" id="2.130.10.10">
    <property type="entry name" value="YVTN repeat-like/Quinoprotein amine dehydrogenase"/>
    <property type="match status" value="1"/>
</dbReference>
<keyword evidence="4 13" id="KW-0963">Cytoplasm</keyword>
<keyword evidence="6" id="KW-0677">Repeat</keyword>
<evidence type="ECO:0000256" key="12">
    <source>
        <dbReference type="ARBA" id="ARBA00025536"/>
    </source>
</evidence>
<dbReference type="GO" id="GO:0006890">
    <property type="term" value="P:retrograde vesicle-mediated transport, Golgi to endoplasmic reticulum"/>
    <property type="evidence" value="ECO:0007669"/>
    <property type="project" value="TreeGrafter"/>
</dbReference>
<dbReference type="InterPro" id="IPR016453">
    <property type="entry name" value="COPB2"/>
</dbReference>
<dbReference type="InterPro" id="IPR056176">
    <property type="entry name" value="TPR_COPA_B"/>
</dbReference>
<comment type="similarity">
    <text evidence="2 13">Belongs to the WD repeat COPB2 family.</text>
</comment>
<dbReference type="GO" id="GO:0030126">
    <property type="term" value="C:COPI vesicle coat"/>
    <property type="evidence" value="ECO:0007669"/>
    <property type="project" value="TreeGrafter"/>
</dbReference>
<dbReference type="SUPFAM" id="SSF50978">
    <property type="entry name" value="WD40 repeat-like"/>
    <property type="match status" value="1"/>
</dbReference>
<keyword evidence="8 13" id="KW-0653">Protein transport</keyword>
<dbReference type="InterPro" id="IPR050844">
    <property type="entry name" value="Coatomer_complex_subunit"/>
</dbReference>
<keyword evidence="19" id="KW-1185">Reference proteome</keyword>
<comment type="subcellular location">
    <subcellularLocation>
        <location evidence="1 13">Cytoplasmic vesicle</location>
        <location evidence="1 13">COPI-coated vesicle membrane</location>
        <topology evidence="1 13">Peripheral membrane protein</topology>
        <orientation evidence="1 13">Cytoplasmic side</orientation>
    </subcellularLocation>
    <subcellularLocation>
        <location evidence="13">Golgi apparatus membrane</location>
        <topology evidence="13">Peripheral membrane protein</topology>
        <orientation evidence="13">Cytoplasmic side</orientation>
    </subcellularLocation>
    <text evidence="13">The coatomer is cytoplasmic or polymerized on the cytoplasmic side of the Golgi, as well as on the vesicles/buds originating from it.</text>
</comment>
<feature type="repeat" description="WD" evidence="14">
    <location>
        <begin position="93"/>
        <end position="125"/>
    </location>
</feature>
<dbReference type="InterPro" id="IPR015943">
    <property type="entry name" value="WD40/YVTN_repeat-like_dom_sf"/>
</dbReference>
<dbReference type="InterPro" id="IPR001680">
    <property type="entry name" value="WD40_rpt"/>
</dbReference>
<dbReference type="PANTHER" id="PTHR19876">
    <property type="entry name" value="COATOMER"/>
    <property type="match status" value="1"/>
</dbReference>
<dbReference type="Pfam" id="PF04053">
    <property type="entry name" value="B-prop_COPA_B_2nd"/>
    <property type="match status" value="1"/>
</dbReference>
<keyword evidence="3 13" id="KW-0813">Transport</keyword>
<evidence type="ECO:0000259" key="16">
    <source>
        <dbReference type="Pfam" id="PF04053"/>
    </source>
</evidence>
<dbReference type="PROSITE" id="PS50294">
    <property type="entry name" value="WD_REPEATS_REGION"/>
    <property type="match status" value="4"/>
</dbReference>
<dbReference type="Pfam" id="PF00400">
    <property type="entry name" value="WD40"/>
    <property type="match status" value="6"/>
</dbReference>
<dbReference type="Pfam" id="PF23953">
    <property type="entry name" value="TPR_COPA_B"/>
    <property type="match status" value="1"/>
</dbReference>
<dbReference type="CDD" id="cd00200">
    <property type="entry name" value="WD40"/>
    <property type="match status" value="1"/>
</dbReference>
<gene>
    <name evidence="18" type="ORF">BDN71DRAFT_1442931</name>
</gene>
<evidence type="ECO:0000256" key="7">
    <source>
        <dbReference type="ARBA" id="ARBA00022892"/>
    </source>
</evidence>
<comment type="subunit">
    <text evidence="13">Oligomeric complex that consists of at least the alpha, beta, beta', gamma, delta, epsilon and zeta subunits.</text>
</comment>
<reference evidence="18" key="1">
    <citation type="submission" date="2020-11" db="EMBL/GenBank/DDBJ databases">
        <authorList>
            <consortium name="DOE Joint Genome Institute"/>
            <person name="Ahrendt S."/>
            <person name="Riley R."/>
            <person name="Andreopoulos W."/>
            <person name="Labutti K."/>
            <person name="Pangilinan J."/>
            <person name="Ruiz-Duenas F.J."/>
            <person name="Barrasa J.M."/>
            <person name="Sanchez-Garcia M."/>
            <person name="Camarero S."/>
            <person name="Miyauchi S."/>
            <person name="Serrano A."/>
            <person name="Linde D."/>
            <person name="Babiker R."/>
            <person name="Drula E."/>
            <person name="Ayuso-Fernandez I."/>
            <person name="Pacheco R."/>
            <person name="Padilla G."/>
            <person name="Ferreira P."/>
            <person name="Barriuso J."/>
            <person name="Kellner H."/>
            <person name="Castanera R."/>
            <person name="Alfaro M."/>
            <person name="Ramirez L."/>
            <person name="Pisabarro A.G."/>
            <person name="Kuo A."/>
            <person name="Tritt A."/>
            <person name="Lipzen A."/>
            <person name="He G."/>
            <person name="Yan M."/>
            <person name="Ng V."/>
            <person name="Cullen D."/>
            <person name="Martin F."/>
            <person name="Rosso M.-N."/>
            <person name="Henrissat B."/>
            <person name="Hibbett D."/>
            <person name="Martinez A.T."/>
            <person name="Grigoriev I.V."/>
        </authorList>
    </citation>
    <scope>NUCLEOTIDE SEQUENCE</scope>
    <source>
        <strain evidence="18">ATCC 90797</strain>
    </source>
</reference>
<protein>
    <recommendedName>
        <fullName evidence="13">Coatomer subunit beta'</fullName>
    </recommendedName>
</protein>
<dbReference type="FunFam" id="1.25.40.470:FF:000001">
    <property type="entry name" value="Coatomer subunit beta"/>
    <property type="match status" value="1"/>
</dbReference>
<dbReference type="InterPro" id="IPR036322">
    <property type="entry name" value="WD40_repeat_dom_sf"/>
</dbReference>
<comment type="function">
    <text evidence="12 13">The coatomer is a cytosolic protein complex that binds to dilysine motifs and reversibly associates with Golgi non-clathrin-coated vesicles, which further mediate biosynthetic protein transport from the ER, via the Golgi up to the trans Golgi network. Coatomer complex is required for budding from Golgi membranes, and is essential for the retrograde Golgi-to-ER transport of dilysine-tagged proteins.</text>
</comment>
<evidence type="ECO:0000256" key="10">
    <source>
        <dbReference type="ARBA" id="ARBA00023136"/>
    </source>
</evidence>
<evidence type="ECO:0000256" key="5">
    <source>
        <dbReference type="ARBA" id="ARBA00022574"/>
    </source>
</evidence>
<dbReference type="PIRSF" id="PIRSF005567">
    <property type="entry name" value="Coatomer_beta'_subunit"/>
    <property type="match status" value="1"/>
</dbReference>
<sequence length="841" mass="93797">MLFEVSRKLFSRSDRVKGVDFHPTEPWLLTGLYNGTVNIYNHETGALIKTFEVAEVPVRCVKFIARKNWFVAGSDDFQLRVFNYNTHEKVTTFEAHPDYIRCLAVHPSASIVITGSDDMTIKAWDWEKGWKNIQIYEGHTHYIMNLAFNPKDTNTFASACLDRTVKMWSIGSPTPNFTMEAHEKGVNYVEFYPGADKPYLVTTGDDKTVKVWDYLSKSCVQTMEGHTNNVSFAVFHPNLPIIISGSEDGTVKIWNSGTYRIENTLSYALERAWCVSLRKSANEVAVGFDEGVVIVKLGRDEPTFSMDHSGKLIYTRNNEVMSGNLQLISDESVTEGARIPIPVKEIGTTEVFPTSLIHSPNGRFVTVVGDGEYITYTALAWRNKSFGNGISFAWAPDSNTYAVLESKVKLKVYKNFKERGGVGMKGVGSWSMDALHGGTLLGARGAGFVMFWDWDSGEIVRRIDVDAKQVYWSGTGSLVAIAAEDSFYILRFDREAYNEKLEEGAQITDEGVEEAFEVIADVPESVRTAKWIGDCFIYTTTTNRLCYFVGSESYTISPFDTPLYLMGYIPAHNRVYLADKDVNVFSYSLSLSMVEYQTAILRGDMESATEILPTLPKEQLNKVARFLESRDLKELALQVTTDLDHKFDLSLQLDDLDSAVEIARMVPEAEAEAKWKSLGDRALTIWRFDLARECFEKAGDLSALMLLLLSTGDRDGLNKLAVSAEEKGQNNLAFAILLQLGDAKACVDLLAKTQRAPEAALFARTYLPSYAPVAVDAWHADLKAKGRPKIAASVAHPSKRADLFEEGWEDALAKENQVGQDEPRERQPSSGTEDGVLVDAA</sequence>
<evidence type="ECO:0000259" key="17">
    <source>
        <dbReference type="Pfam" id="PF23953"/>
    </source>
</evidence>
<feature type="domain" description="COPA/B second beta-propeller" evidence="16">
    <location>
        <begin position="318"/>
        <end position="579"/>
    </location>
</feature>
<dbReference type="PRINTS" id="PR00320">
    <property type="entry name" value="GPROTEINBRPT"/>
</dbReference>
<comment type="caution">
    <text evidence="18">The sequence shown here is derived from an EMBL/GenBank/DDBJ whole genome shotgun (WGS) entry which is preliminary data.</text>
</comment>
<evidence type="ECO:0000313" key="18">
    <source>
        <dbReference type="EMBL" id="KAF9498943.1"/>
    </source>
</evidence>
<keyword evidence="7 13" id="KW-0931">ER-Golgi transport</keyword>
<evidence type="ECO:0000256" key="11">
    <source>
        <dbReference type="ARBA" id="ARBA00023329"/>
    </source>
</evidence>
<evidence type="ECO:0000256" key="13">
    <source>
        <dbReference type="PIRNR" id="PIRNR005567"/>
    </source>
</evidence>
<evidence type="ECO:0000256" key="4">
    <source>
        <dbReference type="ARBA" id="ARBA00022490"/>
    </source>
</evidence>
<feature type="repeat" description="WD" evidence="14">
    <location>
        <begin position="136"/>
        <end position="178"/>
    </location>
</feature>
<evidence type="ECO:0000256" key="14">
    <source>
        <dbReference type="PROSITE-ProRule" id="PRU00221"/>
    </source>
</evidence>
<organism evidence="18 19">
    <name type="scientific">Pleurotus eryngii</name>
    <name type="common">Boletus of the steppes</name>
    <dbReference type="NCBI Taxonomy" id="5323"/>
    <lineage>
        <taxon>Eukaryota</taxon>
        <taxon>Fungi</taxon>
        <taxon>Dikarya</taxon>
        <taxon>Basidiomycota</taxon>
        <taxon>Agaricomycotina</taxon>
        <taxon>Agaricomycetes</taxon>
        <taxon>Agaricomycetidae</taxon>
        <taxon>Agaricales</taxon>
        <taxon>Pleurotineae</taxon>
        <taxon>Pleurotaceae</taxon>
        <taxon>Pleurotus</taxon>
    </lineage>
</organism>
<evidence type="ECO:0000313" key="19">
    <source>
        <dbReference type="Proteomes" id="UP000807025"/>
    </source>
</evidence>
<keyword evidence="10 13" id="KW-0472">Membrane</keyword>
<dbReference type="Gene3D" id="1.25.40.470">
    <property type="match status" value="1"/>
</dbReference>
<dbReference type="GO" id="GO:0006888">
    <property type="term" value="P:endoplasmic reticulum to Golgi vesicle-mediated transport"/>
    <property type="evidence" value="ECO:0007669"/>
    <property type="project" value="TreeGrafter"/>
</dbReference>
<evidence type="ECO:0000256" key="3">
    <source>
        <dbReference type="ARBA" id="ARBA00022448"/>
    </source>
</evidence>
<dbReference type="SMART" id="SM00320">
    <property type="entry name" value="WD40"/>
    <property type="match status" value="6"/>
</dbReference>
<dbReference type="GO" id="GO:0006886">
    <property type="term" value="P:intracellular protein transport"/>
    <property type="evidence" value="ECO:0007669"/>
    <property type="project" value="UniProtKB-UniRule"/>
</dbReference>
<keyword evidence="11 13" id="KW-0968">Cytoplasmic vesicle</keyword>
<dbReference type="AlphaFoldDB" id="A0A9P6A4Q8"/>
<dbReference type="EMBL" id="MU154535">
    <property type="protein sequence ID" value="KAF9498943.1"/>
    <property type="molecule type" value="Genomic_DNA"/>
</dbReference>
<proteinExistence type="inferred from homology"/>
<dbReference type="InterPro" id="IPR006692">
    <property type="entry name" value="Beta-prop_COPA/B_2nd"/>
</dbReference>
<dbReference type="PROSITE" id="PS50082">
    <property type="entry name" value="WD_REPEATS_2"/>
    <property type="match status" value="4"/>
</dbReference>
<evidence type="ECO:0000256" key="2">
    <source>
        <dbReference type="ARBA" id="ARBA00010844"/>
    </source>
</evidence>
<name>A0A9P6A4Q8_PLEER</name>
<accession>A0A9P6A4Q8</accession>
<dbReference type="GO" id="GO:0006891">
    <property type="term" value="P:intra-Golgi vesicle-mediated transport"/>
    <property type="evidence" value="ECO:0007669"/>
    <property type="project" value="TreeGrafter"/>
</dbReference>
<dbReference type="SUPFAM" id="SSF51004">
    <property type="entry name" value="C-terminal (heme d1) domain of cytochrome cd1-nitrite reductase"/>
    <property type="match status" value="1"/>
</dbReference>
<dbReference type="GO" id="GO:0000139">
    <property type="term" value="C:Golgi membrane"/>
    <property type="evidence" value="ECO:0007669"/>
    <property type="project" value="UniProtKB-SubCell"/>
</dbReference>
<evidence type="ECO:0000256" key="6">
    <source>
        <dbReference type="ARBA" id="ARBA00022737"/>
    </source>
</evidence>
<feature type="region of interest" description="Disordered" evidence="15">
    <location>
        <begin position="812"/>
        <end position="841"/>
    </location>
</feature>
<evidence type="ECO:0000256" key="15">
    <source>
        <dbReference type="SAM" id="MobiDB-lite"/>
    </source>
</evidence>
<evidence type="ECO:0000256" key="1">
    <source>
        <dbReference type="ARBA" id="ARBA00004347"/>
    </source>
</evidence>
<evidence type="ECO:0000256" key="9">
    <source>
        <dbReference type="ARBA" id="ARBA00023034"/>
    </source>
</evidence>
<dbReference type="PANTHER" id="PTHR19876:SF2">
    <property type="entry name" value="COATOMER SUBUNIT BETA"/>
    <property type="match status" value="1"/>
</dbReference>
<feature type="repeat" description="WD" evidence="14">
    <location>
        <begin position="179"/>
        <end position="222"/>
    </location>
</feature>
<dbReference type="FunFam" id="2.130.10.10:FF:000016">
    <property type="entry name" value="Coatomer alpha subunit, putative"/>
    <property type="match status" value="1"/>
</dbReference>
<evidence type="ECO:0000256" key="8">
    <source>
        <dbReference type="ARBA" id="ARBA00022927"/>
    </source>
</evidence>
<dbReference type="InterPro" id="IPR020472">
    <property type="entry name" value="WD40_PAC1"/>
</dbReference>
<dbReference type="GO" id="GO:0005198">
    <property type="term" value="F:structural molecule activity"/>
    <property type="evidence" value="ECO:0007669"/>
    <property type="project" value="UniProtKB-UniRule"/>
</dbReference>
<dbReference type="InterPro" id="IPR011048">
    <property type="entry name" value="Haem_d1_sf"/>
</dbReference>
<feature type="repeat" description="WD" evidence="14">
    <location>
        <begin position="223"/>
        <end position="264"/>
    </location>
</feature>
<dbReference type="OrthoDB" id="10261470at2759"/>
<keyword evidence="5 14" id="KW-0853">WD repeat</keyword>
<dbReference type="CDD" id="cd22947">
    <property type="entry name" value="Coatomer_WDAD_beta-like"/>
    <property type="match status" value="1"/>
</dbReference>
<dbReference type="Proteomes" id="UP000807025">
    <property type="component" value="Unassembled WGS sequence"/>
</dbReference>
<feature type="domain" description="COPA/B TPR" evidence="17">
    <location>
        <begin position="596"/>
        <end position="779"/>
    </location>
</feature>